<feature type="transmembrane region" description="Helical" evidence="6">
    <location>
        <begin position="331"/>
        <end position="352"/>
    </location>
</feature>
<keyword evidence="9" id="KW-1185">Reference proteome</keyword>
<reference evidence="8 9" key="1">
    <citation type="submission" date="2014-06" db="EMBL/GenBank/DDBJ databases">
        <authorList>
            <person name="Swart Estienne"/>
        </authorList>
    </citation>
    <scope>NUCLEOTIDE SEQUENCE [LARGE SCALE GENOMIC DNA]</scope>
    <source>
        <strain evidence="8 9">130c</strain>
    </source>
</reference>
<keyword evidence="4 6" id="KW-0472">Membrane</keyword>
<sequence length="741" mass="87531">MYDAQGGIDDPDMKKAQELRFQRRIVFGITPSDDDRFDSNLGATISEGLKRKLMEVIDFSNNTKFNKRKMKDHIQQKSAQHMAKNTNAKMNQQKKTITQNNIRIYNTHLSIAFGYPDIYGLRAFDVAIEILFLLDIFRNLLTEYQDAQTVQMVSDFKKIAAQYMFKGAFIFDVFAVFPFIYVADWKHAQDLLLIKMLRLYKLQVKFIEPDQILKMMRFFYQNKDREDQIQTDNFIKQVIKIIGLIINTCVITYVLGCFWYRMVDRINLGDDEPTFITNFYMAKNPTAKTVNDIPVHERLVYSVYFILTTLSTVGYGDFYPVSILEKIVGSLIMFCGVTFFSIVMNEFIGIILELKGNNQTEDEKNLNKWMLLLRRFNNGGKALDKGIREDIMKHFNYFWDNNRTATLLEKKDYFDALPRDIKRILMKDYLFEDVFTQHRFKDFFDNGEAMDPDFLYDISFGFKPRQFWPTEEDCFIYESFEYVTEMYFVMDGDWSFAKEINNFSEIEKDPLMVNRVKKIKGRNFLILKEHSTATYIGEYYIFTSQMSRYNYIANTNVQTFSLTQSFINEHIFEKYPQLKTEMVAEAHNRYNTKFQRPLNKAWKDLTEKISIEAEQERQRNRPAVIDLTKAQEKKQQVANLNQQLEMNKVKLENLNEKASQMFKHIEDIQQLIFSKCDEFDEKVKEAESQFGKELSIAIIENKKLKKELRENFKSNLKGNLLGGGVNNRFNKKSKQNEPVQK</sequence>
<dbReference type="SUPFAM" id="SSF81324">
    <property type="entry name" value="Voltage-gated potassium channels"/>
    <property type="match status" value="1"/>
</dbReference>
<dbReference type="OMA" id="ALTHCEL"/>
<accession>A0A078AJ35</accession>
<dbReference type="Gene3D" id="1.10.287.70">
    <property type="match status" value="1"/>
</dbReference>
<dbReference type="Gene3D" id="2.60.120.10">
    <property type="entry name" value="Jelly Rolls"/>
    <property type="match status" value="1"/>
</dbReference>
<dbReference type="Pfam" id="PF00520">
    <property type="entry name" value="Ion_trans"/>
    <property type="match status" value="1"/>
</dbReference>
<dbReference type="PANTHER" id="PTHR47823">
    <property type="entry name" value="ION_TRANS DOMAIN-CONTAINING PROTEIN"/>
    <property type="match status" value="1"/>
</dbReference>
<dbReference type="GO" id="GO:0016020">
    <property type="term" value="C:membrane"/>
    <property type="evidence" value="ECO:0007669"/>
    <property type="project" value="UniProtKB-SubCell"/>
</dbReference>
<dbReference type="GO" id="GO:0005249">
    <property type="term" value="F:voltage-gated potassium channel activity"/>
    <property type="evidence" value="ECO:0007669"/>
    <property type="project" value="InterPro"/>
</dbReference>
<name>A0A078AJ35_STYLE</name>
<evidence type="ECO:0000256" key="5">
    <source>
        <dbReference type="SAM" id="Coils"/>
    </source>
</evidence>
<evidence type="ECO:0000256" key="1">
    <source>
        <dbReference type="ARBA" id="ARBA00004141"/>
    </source>
</evidence>
<evidence type="ECO:0000259" key="7">
    <source>
        <dbReference type="Pfam" id="PF00520"/>
    </source>
</evidence>
<feature type="transmembrane region" description="Helical" evidence="6">
    <location>
        <begin position="163"/>
        <end position="183"/>
    </location>
</feature>
<feature type="domain" description="Ion transport" evidence="7">
    <location>
        <begin position="121"/>
        <end position="353"/>
    </location>
</feature>
<feature type="coiled-coil region" evidence="5">
    <location>
        <begin position="627"/>
        <end position="671"/>
    </location>
</feature>
<dbReference type="SUPFAM" id="SSF51206">
    <property type="entry name" value="cAMP-binding domain-like"/>
    <property type="match status" value="1"/>
</dbReference>
<dbReference type="EMBL" id="CCKQ01010698">
    <property type="protein sequence ID" value="CDW82234.1"/>
    <property type="molecule type" value="Genomic_DNA"/>
</dbReference>
<dbReference type="AlphaFoldDB" id="A0A078AJ35"/>
<proteinExistence type="predicted"/>
<evidence type="ECO:0000256" key="6">
    <source>
        <dbReference type="SAM" id="Phobius"/>
    </source>
</evidence>
<organism evidence="8 9">
    <name type="scientific">Stylonychia lemnae</name>
    <name type="common">Ciliate</name>
    <dbReference type="NCBI Taxonomy" id="5949"/>
    <lineage>
        <taxon>Eukaryota</taxon>
        <taxon>Sar</taxon>
        <taxon>Alveolata</taxon>
        <taxon>Ciliophora</taxon>
        <taxon>Intramacronucleata</taxon>
        <taxon>Spirotrichea</taxon>
        <taxon>Stichotrichia</taxon>
        <taxon>Sporadotrichida</taxon>
        <taxon>Oxytrichidae</taxon>
        <taxon>Stylonychinae</taxon>
        <taxon>Stylonychia</taxon>
    </lineage>
</organism>
<evidence type="ECO:0000256" key="3">
    <source>
        <dbReference type="ARBA" id="ARBA00022989"/>
    </source>
</evidence>
<dbReference type="OrthoDB" id="417811at2759"/>
<dbReference type="InterPro" id="IPR018490">
    <property type="entry name" value="cNMP-bd_dom_sf"/>
</dbReference>
<evidence type="ECO:0000256" key="2">
    <source>
        <dbReference type="ARBA" id="ARBA00022692"/>
    </source>
</evidence>
<dbReference type="InterPro" id="IPR014710">
    <property type="entry name" value="RmlC-like_jellyroll"/>
</dbReference>
<evidence type="ECO:0000256" key="4">
    <source>
        <dbReference type="ARBA" id="ARBA00023136"/>
    </source>
</evidence>
<feature type="transmembrane region" description="Helical" evidence="6">
    <location>
        <begin position="241"/>
        <end position="262"/>
    </location>
</feature>
<feature type="transmembrane region" description="Helical" evidence="6">
    <location>
        <begin position="299"/>
        <end position="319"/>
    </location>
</feature>
<gene>
    <name evidence="8" type="primary">Contig17413.g18523</name>
    <name evidence="8" type="ORF">STYLEM_11264</name>
</gene>
<dbReference type="PANTHER" id="PTHR47823:SF9">
    <property type="entry name" value="CHROMOSOME UNDETERMINED SCAFFOLD_10, WHOLE GENOME SHOTGUN SEQUENCE"/>
    <property type="match status" value="1"/>
</dbReference>
<keyword evidence="2 6" id="KW-0812">Transmembrane</keyword>
<comment type="subcellular location">
    <subcellularLocation>
        <location evidence="1">Membrane</location>
        <topology evidence="1">Multi-pass membrane protein</topology>
    </subcellularLocation>
</comment>
<evidence type="ECO:0000313" key="8">
    <source>
        <dbReference type="EMBL" id="CDW82234.1"/>
    </source>
</evidence>
<keyword evidence="3 6" id="KW-1133">Transmembrane helix</keyword>
<dbReference type="Proteomes" id="UP000039865">
    <property type="component" value="Unassembled WGS sequence"/>
</dbReference>
<dbReference type="PRINTS" id="PR01463">
    <property type="entry name" value="EAGCHANLFMLY"/>
</dbReference>
<keyword evidence="5" id="KW-0175">Coiled coil</keyword>
<dbReference type="InParanoid" id="A0A078AJ35"/>
<dbReference type="InterPro" id="IPR005821">
    <property type="entry name" value="Ion_trans_dom"/>
</dbReference>
<protein>
    <submittedName>
        <fullName evidence="8">Cation channel family protein</fullName>
    </submittedName>
</protein>
<evidence type="ECO:0000313" key="9">
    <source>
        <dbReference type="Proteomes" id="UP000039865"/>
    </source>
</evidence>
<dbReference type="InterPro" id="IPR003938">
    <property type="entry name" value="K_chnl_volt-dep_EAG/ELK/ERG"/>
</dbReference>